<dbReference type="Proteomes" id="UP000886757">
    <property type="component" value="Unassembled WGS sequence"/>
</dbReference>
<accession>A0A9D1D8D3</accession>
<dbReference type="EMBL" id="DVGK01000053">
    <property type="protein sequence ID" value="HIR13170.1"/>
    <property type="molecule type" value="Genomic_DNA"/>
</dbReference>
<reference evidence="1" key="1">
    <citation type="submission" date="2020-10" db="EMBL/GenBank/DDBJ databases">
        <authorList>
            <person name="Gilroy R."/>
        </authorList>
    </citation>
    <scope>NUCLEOTIDE SEQUENCE</scope>
    <source>
        <strain evidence="1">ChiSjej4B22-8148</strain>
    </source>
</reference>
<dbReference type="InterPro" id="IPR049886">
    <property type="entry name" value="CFI_box_CTERM_dom"/>
</dbReference>
<gene>
    <name evidence="1" type="ORF">IAB31_04525</name>
</gene>
<name>A0A9D1D8D3_9FIRM</name>
<evidence type="ECO:0000313" key="2">
    <source>
        <dbReference type="Proteomes" id="UP000886757"/>
    </source>
</evidence>
<protein>
    <submittedName>
        <fullName evidence="1">Uncharacterized protein</fullName>
    </submittedName>
</protein>
<reference evidence="1" key="2">
    <citation type="journal article" date="2021" name="PeerJ">
        <title>Extensive microbial diversity within the chicken gut microbiome revealed by metagenomics and culture.</title>
        <authorList>
            <person name="Gilroy R."/>
            <person name="Ravi A."/>
            <person name="Getino M."/>
            <person name="Pursley I."/>
            <person name="Horton D.L."/>
            <person name="Alikhan N.F."/>
            <person name="Baker D."/>
            <person name="Gharbi K."/>
            <person name="Hall N."/>
            <person name="Watson M."/>
            <person name="Adriaenssens E.M."/>
            <person name="Foster-Nyarko E."/>
            <person name="Jarju S."/>
            <person name="Secka A."/>
            <person name="Antonio M."/>
            <person name="Oren A."/>
            <person name="Chaudhuri R.R."/>
            <person name="La Ragione R."/>
            <person name="Hildebrand F."/>
            <person name="Pallen M.J."/>
        </authorList>
    </citation>
    <scope>NUCLEOTIDE SEQUENCE</scope>
    <source>
        <strain evidence="1">ChiSjej4B22-8148</strain>
    </source>
</reference>
<evidence type="ECO:0000313" key="1">
    <source>
        <dbReference type="EMBL" id="HIR13170.1"/>
    </source>
</evidence>
<dbReference type="NCBIfam" id="NF041770">
    <property type="entry name" value="CFI_box_CTERM"/>
    <property type="match status" value="1"/>
</dbReference>
<comment type="caution">
    <text evidence="1">The sequence shown here is derived from an EMBL/GenBank/DDBJ whole genome shotgun (WGS) entry which is preliminary data.</text>
</comment>
<organism evidence="1 2">
    <name type="scientific">Candidatus Choladousia intestinavium</name>
    <dbReference type="NCBI Taxonomy" id="2840727"/>
    <lineage>
        <taxon>Bacteria</taxon>
        <taxon>Bacillati</taxon>
        <taxon>Bacillota</taxon>
        <taxon>Clostridia</taxon>
        <taxon>Lachnospirales</taxon>
        <taxon>Lachnospiraceae</taxon>
        <taxon>Lachnospiraceae incertae sedis</taxon>
        <taxon>Candidatus Choladousia</taxon>
    </lineage>
</organism>
<proteinExistence type="predicted"/>
<dbReference type="AlphaFoldDB" id="A0A9D1D8D3"/>
<sequence>MNYYLTGIEGMPRLLDCSENPMPEFKKKVYAEAFQKKFQQNVPTFDAIEEGYKTVIDKEQFLINMATALAEHATAKVNKCRRRGDREKVLMDLNLGMAVFVLPMVLEYHGESSKPLADKILEAWKKEFPKTNLQAAEYSYIEKGFHKKFCYITTAVCETFGKSDDCYELTLLRDYRDTYLASLPQGDALIQEYYDIAPTIVKHINSREDAREIYRRIWDTYLSPCIHMIEQEKLEDCRELYEDMVHTLQDKYFFLKN</sequence>